<dbReference type="SUPFAM" id="SSF88946">
    <property type="entry name" value="Sigma2 domain of RNA polymerase sigma factors"/>
    <property type="match status" value="1"/>
</dbReference>
<dbReference type="Proteomes" id="UP000325218">
    <property type="component" value="Unassembled WGS sequence"/>
</dbReference>
<dbReference type="Gene3D" id="1.10.10.10">
    <property type="entry name" value="Winged helix-like DNA-binding domain superfamily/Winged helix DNA-binding domain"/>
    <property type="match status" value="1"/>
</dbReference>
<dbReference type="PANTHER" id="PTHR43133">
    <property type="entry name" value="RNA POLYMERASE ECF-TYPE SIGMA FACTO"/>
    <property type="match status" value="1"/>
</dbReference>
<dbReference type="InterPro" id="IPR007627">
    <property type="entry name" value="RNA_pol_sigma70_r2"/>
</dbReference>
<evidence type="ECO:0000313" key="8">
    <source>
        <dbReference type="EMBL" id="TYA13448.1"/>
    </source>
</evidence>
<dbReference type="InterPro" id="IPR014284">
    <property type="entry name" value="RNA_pol_sigma-70_dom"/>
</dbReference>
<evidence type="ECO:0000256" key="3">
    <source>
        <dbReference type="ARBA" id="ARBA00023082"/>
    </source>
</evidence>
<proteinExistence type="inferred from homology"/>
<protein>
    <submittedName>
        <fullName evidence="8">RNA polymerase sigma factor</fullName>
    </submittedName>
</protein>
<evidence type="ECO:0000259" key="6">
    <source>
        <dbReference type="Pfam" id="PF04542"/>
    </source>
</evidence>
<keyword evidence="3" id="KW-0731">Sigma factor</keyword>
<dbReference type="PANTHER" id="PTHR43133:SF8">
    <property type="entry name" value="RNA POLYMERASE SIGMA FACTOR HI_1459-RELATED"/>
    <property type="match status" value="1"/>
</dbReference>
<keyword evidence="5" id="KW-0804">Transcription</keyword>
<dbReference type="EMBL" id="VSDO01000002">
    <property type="protein sequence ID" value="TYA13448.1"/>
    <property type="molecule type" value="Genomic_DNA"/>
</dbReference>
<name>A0A5D0CUN1_9BACL</name>
<dbReference type="GO" id="GO:0016987">
    <property type="term" value="F:sigma factor activity"/>
    <property type="evidence" value="ECO:0007669"/>
    <property type="project" value="UniProtKB-KW"/>
</dbReference>
<dbReference type="InterPro" id="IPR013249">
    <property type="entry name" value="RNA_pol_sigma70_r4_t2"/>
</dbReference>
<dbReference type="GO" id="GO:0006352">
    <property type="term" value="P:DNA-templated transcription initiation"/>
    <property type="evidence" value="ECO:0007669"/>
    <property type="project" value="InterPro"/>
</dbReference>
<dbReference type="Gene3D" id="1.10.1740.10">
    <property type="match status" value="1"/>
</dbReference>
<dbReference type="InterPro" id="IPR013325">
    <property type="entry name" value="RNA_pol_sigma_r2"/>
</dbReference>
<reference evidence="8 9" key="1">
    <citation type="submission" date="2019-08" db="EMBL/GenBank/DDBJ databases">
        <title>Genome sequencing of Paenibacillus faecis DSM 23593(T).</title>
        <authorList>
            <person name="Kook J.-K."/>
            <person name="Park S.-N."/>
            <person name="Lim Y.K."/>
        </authorList>
    </citation>
    <scope>NUCLEOTIDE SEQUENCE [LARGE SCALE GENOMIC DNA]</scope>
    <source>
        <strain evidence="8 9">DSM 23593</strain>
    </source>
</reference>
<comment type="similarity">
    <text evidence="1">Belongs to the sigma-70 factor family. ECF subfamily.</text>
</comment>
<keyword evidence="4" id="KW-0238">DNA-binding</keyword>
<dbReference type="OrthoDB" id="2732687at2"/>
<dbReference type="InterPro" id="IPR039425">
    <property type="entry name" value="RNA_pol_sigma-70-like"/>
</dbReference>
<dbReference type="Pfam" id="PF08281">
    <property type="entry name" value="Sigma70_r4_2"/>
    <property type="match status" value="1"/>
</dbReference>
<comment type="caution">
    <text evidence="8">The sequence shown here is derived from an EMBL/GenBank/DDBJ whole genome shotgun (WGS) entry which is preliminary data.</text>
</comment>
<gene>
    <name evidence="8" type="ORF">FRY98_12390</name>
</gene>
<organism evidence="8 9">
    <name type="scientific">Paenibacillus faecis</name>
    <dbReference type="NCBI Taxonomy" id="862114"/>
    <lineage>
        <taxon>Bacteria</taxon>
        <taxon>Bacillati</taxon>
        <taxon>Bacillota</taxon>
        <taxon>Bacilli</taxon>
        <taxon>Bacillales</taxon>
        <taxon>Paenibacillaceae</taxon>
        <taxon>Paenibacillus</taxon>
    </lineage>
</organism>
<dbReference type="AlphaFoldDB" id="A0A5D0CUN1"/>
<dbReference type="InterPro" id="IPR036388">
    <property type="entry name" value="WH-like_DNA-bd_sf"/>
</dbReference>
<dbReference type="NCBIfam" id="TIGR02937">
    <property type="entry name" value="sigma70-ECF"/>
    <property type="match status" value="1"/>
</dbReference>
<evidence type="ECO:0000259" key="7">
    <source>
        <dbReference type="Pfam" id="PF08281"/>
    </source>
</evidence>
<accession>A0A5D0CUN1</accession>
<keyword evidence="9" id="KW-1185">Reference proteome</keyword>
<dbReference type="SUPFAM" id="SSF88659">
    <property type="entry name" value="Sigma3 and sigma4 domains of RNA polymerase sigma factors"/>
    <property type="match status" value="1"/>
</dbReference>
<dbReference type="RefSeq" id="WP_148452133.1">
    <property type="nucleotide sequence ID" value="NZ_VSDO01000002.1"/>
</dbReference>
<evidence type="ECO:0000256" key="2">
    <source>
        <dbReference type="ARBA" id="ARBA00023015"/>
    </source>
</evidence>
<evidence type="ECO:0000256" key="4">
    <source>
        <dbReference type="ARBA" id="ARBA00023125"/>
    </source>
</evidence>
<evidence type="ECO:0000313" key="9">
    <source>
        <dbReference type="Proteomes" id="UP000325218"/>
    </source>
</evidence>
<feature type="domain" description="RNA polymerase sigma factor 70 region 4 type 2" evidence="7">
    <location>
        <begin position="123"/>
        <end position="174"/>
    </location>
</feature>
<sequence>MQPIPGEAEEKKAQIEAVIERVQSGDKDAYGLIIRQFERQMYTYCYYILKNHAETEDAVQEIFIRAYLNLHKYSRQVSFSAWLYKVAYHHLINMKKKQGRWVQLVDKCMEEQPVQQITPHDTMIQELLTYLTAEERHILLLKSVEQYSFEEMGEVMGVKSATLRKKYERLRRKLMDRVLEKGEIAHGKIAGSSGVR</sequence>
<feature type="domain" description="RNA polymerase sigma-70 region 2" evidence="6">
    <location>
        <begin position="34"/>
        <end position="100"/>
    </location>
</feature>
<evidence type="ECO:0000256" key="5">
    <source>
        <dbReference type="ARBA" id="ARBA00023163"/>
    </source>
</evidence>
<dbReference type="Pfam" id="PF04542">
    <property type="entry name" value="Sigma70_r2"/>
    <property type="match status" value="1"/>
</dbReference>
<dbReference type="InterPro" id="IPR013324">
    <property type="entry name" value="RNA_pol_sigma_r3/r4-like"/>
</dbReference>
<keyword evidence="2" id="KW-0805">Transcription regulation</keyword>
<evidence type="ECO:0000256" key="1">
    <source>
        <dbReference type="ARBA" id="ARBA00010641"/>
    </source>
</evidence>
<dbReference type="GO" id="GO:0003677">
    <property type="term" value="F:DNA binding"/>
    <property type="evidence" value="ECO:0007669"/>
    <property type="project" value="UniProtKB-KW"/>
</dbReference>